<dbReference type="Proteomes" id="UP001153069">
    <property type="component" value="Unassembled WGS sequence"/>
</dbReference>
<proteinExistence type="predicted"/>
<comment type="caution">
    <text evidence="2">The sequence shown here is derived from an EMBL/GenBank/DDBJ whole genome shotgun (WGS) entry which is preliminary data.</text>
</comment>
<sequence>MDLLVRKSIAIKDHDSSFIRVVSLFIHFNVTNLLVQYLLPNHLGVFYEQPSLRATAFKQQTKNTTRMGLNLSFAAALHGSSEPRCDAILPIHQLTATRQTARNSSNSNSDSPHFLPPTGADDSQ</sequence>
<accession>A0A9N8HKY1</accession>
<organism evidence="2 3">
    <name type="scientific">Seminavis robusta</name>
    <dbReference type="NCBI Taxonomy" id="568900"/>
    <lineage>
        <taxon>Eukaryota</taxon>
        <taxon>Sar</taxon>
        <taxon>Stramenopiles</taxon>
        <taxon>Ochrophyta</taxon>
        <taxon>Bacillariophyta</taxon>
        <taxon>Bacillariophyceae</taxon>
        <taxon>Bacillariophycidae</taxon>
        <taxon>Naviculales</taxon>
        <taxon>Naviculaceae</taxon>
        <taxon>Seminavis</taxon>
    </lineage>
</organism>
<name>A0A9N8HKY1_9STRA</name>
<protein>
    <submittedName>
        <fullName evidence="2">Uncharacterized protein</fullName>
    </submittedName>
</protein>
<feature type="region of interest" description="Disordered" evidence="1">
    <location>
        <begin position="98"/>
        <end position="124"/>
    </location>
</feature>
<evidence type="ECO:0000256" key="1">
    <source>
        <dbReference type="SAM" id="MobiDB-lite"/>
    </source>
</evidence>
<feature type="compositionally biased region" description="Polar residues" evidence="1">
    <location>
        <begin position="98"/>
        <end position="111"/>
    </location>
</feature>
<dbReference type="AlphaFoldDB" id="A0A9N8HKY1"/>
<evidence type="ECO:0000313" key="2">
    <source>
        <dbReference type="EMBL" id="CAB9514303.1"/>
    </source>
</evidence>
<gene>
    <name evidence="2" type="ORF">SEMRO_645_G180621.1</name>
</gene>
<keyword evidence="3" id="KW-1185">Reference proteome</keyword>
<evidence type="ECO:0000313" key="3">
    <source>
        <dbReference type="Proteomes" id="UP001153069"/>
    </source>
</evidence>
<dbReference type="EMBL" id="CAICTM010000644">
    <property type="protein sequence ID" value="CAB9514303.1"/>
    <property type="molecule type" value="Genomic_DNA"/>
</dbReference>
<reference evidence="2" key="1">
    <citation type="submission" date="2020-06" db="EMBL/GenBank/DDBJ databases">
        <authorList>
            <consortium name="Plant Systems Biology data submission"/>
        </authorList>
    </citation>
    <scope>NUCLEOTIDE SEQUENCE</scope>
    <source>
        <strain evidence="2">D6</strain>
    </source>
</reference>